<dbReference type="Proteomes" id="UP000784294">
    <property type="component" value="Unassembled WGS sequence"/>
</dbReference>
<gene>
    <name evidence="1" type="ORF">PXEA_LOCUS16300</name>
</gene>
<comment type="caution">
    <text evidence="1">The sequence shown here is derived from an EMBL/GenBank/DDBJ whole genome shotgun (WGS) entry which is preliminary data.</text>
</comment>
<accession>A0A3S5AFX4</accession>
<proteinExistence type="predicted"/>
<protein>
    <submittedName>
        <fullName evidence="1">Uncharacterized protein</fullName>
    </submittedName>
</protein>
<sequence length="121" mass="12900">MVRYIASIADNVPINCTLTIFPDAPVHRATTFLVGPDKVSCVHEMGTTPSHQINRLPEAEVYSLAKEEKRAKSCAFAASAAEHKTGTASSSTDCLDGLVDKQKLSGAYFGTTVLSAVNRSL</sequence>
<organism evidence="1 2">
    <name type="scientific">Protopolystoma xenopodis</name>
    <dbReference type="NCBI Taxonomy" id="117903"/>
    <lineage>
        <taxon>Eukaryota</taxon>
        <taxon>Metazoa</taxon>
        <taxon>Spiralia</taxon>
        <taxon>Lophotrochozoa</taxon>
        <taxon>Platyhelminthes</taxon>
        <taxon>Monogenea</taxon>
        <taxon>Polyopisthocotylea</taxon>
        <taxon>Polystomatidea</taxon>
        <taxon>Polystomatidae</taxon>
        <taxon>Protopolystoma</taxon>
    </lineage>
</organism>
<dbReference type="EMBL" id="CAAALY010058744">
    <property type="protein sequence ID" value="VEL22860.1"/>
    <property type="molecule type" value="Genomic_DNA"/>
</dbReference>
<dbReference type="AlphaFoldDB" id="A0A3S5AFX4"/>
<name>A0A3S5AFX4_9PLAT</name>
<evidence type="ECO:0000313" key="1">
    <source>
        <dbReference type="EMBL" id="VEL22860.1"/>
    </source>
</evidence>
<reference evidence="1" key="1">
    <citation type="submission" date="2018-11" db="EMBL/GenBank/DDBJ databases">
        <authorList>
            <consortium name="Pathogen Informatics"/>
        </authorList>
    </citation>
    <scope>NUCLEOTIDE SEQUENCE</scope>
</reference>
<keyword evidence="2" id="KW-1185">Reference proteome</keyword>
<evidence type="ECO:0000313" key="2">
    <source>
        <dbReference type="Proteomes" id="UP000784294"/>
    </source>
</evidence>